<dbReference type="NCBIfam" id="TIGR02547">
    <property type="entry name" value="casA_cse1"/>
    <property type="match status" value="1"/>
</dbReference>
<dbReference type="RefSeq" id="WP_119804614.1">
    <property type="nucleotide sequence ID" value="NZ_QYYG01000003.1"/>
</dbReference>
<proteinExistence type="predicted"/>
<gene>
    <name evidence="1" type="primary">casA</name>
    <name evidence="1" type="ORF">D4100_13885</name>
</gene>
<name>A0AA92X6J6_9GAMM</name>
<accession>A0AA92X6J6</accession>
<keyword evidence="2" id="KW-1185">Reference proteome</keyword>
<sequence length="528" mass="59632">MESFSLLTEPWLPVITRTGQSKKISPQQLSDDDIIELAYPRPDFQGAAYQFLIGLLQTAYAPEDEDDWDEIWQGGIDRPTWEQALLSIADAMQFGPQKPAFLQDFSALESENSSISGLLVDSPGGNTLKLNKDHFVKRDSYRRFCPHCTAMALFAVQTNSPAAGAGFRTSMRGGGPMTTLMMPKNNDLPLWKKLWLNVLPLEQPPSLAELPLIFPWLVPTRTSEKAGNSVTPENAHPLQAYWGMPRRIEIDFAQTEAGCCDLCGEHHPALLTQIRNKNYGVQYEGWLHPLSPYRQAVKAGSPLLSLKGQPGGLAYKDWLGLALGGEDKFNRALPAEVVREQSYRRLNPAEPLYLWCFGFDMDNAKARCWYEHRLPSLIIDKTARPQFTDIIERVIALATGSLSLLKLALKEAWFATPKEAKGDFSALDIAYWQETEADFRTLLACLMQELSDESMTARTALGQWELALHQYLFVTFDRLALNNPDDHQVLLRILTARRLLDKNYTKQKVLKELQTLMTERKEVQSAEQ</sequence>
<comment type="caution">
    <text evidence="1">The sequence shown here is derived from an EMBL/GenBank/DDBJ whole genome shotgun (WGS) entry which is preliminary data.</text>
</comment>
<protein>
    <submittedName>
        <fullName evidence="1">Type I-E CRISPR-associated protein Cse1/CasA</fullName>
    </submittedName>
</protein>
<evidence type="ECO:0000313" key="2">
    <source>
        <dbReference type="Proteomes" id="UP000284338"/>
    </source>
</evidence>
<dbReference type="Pfam" id="PF09481">
    <property type="entry name" value="CRISPR_Cse1"/>
    <property type="match status" value="1"/>
</dbReference>
<dbReference type="AlphaFoldDB" id="A0AA92X6J6"/>
<dbReference type="EMBL" id="QYYG01000003">
    <property type="protein sequence ID" value="RJF55392.1"/>
    <property type="molecule type" value="Genomic_DNA"/>
</dbReference>
<dbReference type="Proteomes" id="UP000284338">
    <property type="component" value="Unassembled WGS sequence"/>
</dbReference>
<evidence type="ECO:0000313" key="1">
    <source>
        <dbReference type="EMBL" id="RJF55392.1"/>
    </source>
</evidence>
<dbReference type="InterPro" id="IPR013381">
    <property type="entry name" value="CRISPR-assoc_prot_Cse1"/>
</dbReference>
<organism evidence="1 2">
    <name type="scientific">Serratia inhibens</name>
    <dbReference type="NCBI Taxonomy" id="2338073"/>
    <lineage>
        <taxon>Bacteria</taxon>
        <taxon>Pseudomonadati</taxon>
        <taxon>Pseudomonadota</taxon>
        <taxon>Gammaproteobacteria</taxon>
        <taxon>Enterobacterales</taxon>
        <taxon>Yersiniaceae</taxon>
        <taxon>Serratia</taxon>
    </lineage>
</organism>
<dbReference type="CDD" id="cd09669">
    <property type="entry name" value="Cse1_I-E"/>
    <property type="match status" value="1"/>
</dbReference>
<reference evidence="1 2" key="1">
    <citation type="submission" date="2018-09" db="EMBL/GenBank/DDBJ databases">
        <title>Draft genome of a novel serratia sp. strain with antifungal activity.</title>
        <authorList>
            <person name="Dichmann S.I."/>
            <person name="Park B.P."/>
            <person name="Pathiraja D."/>
            <person name="Choi I.-G."/>
            <person name="Stougaard P."/>
            <person name="Hennessy R.C."/>
        </authorList>
    </citation>
    <scope>NUCLEOTIDE SEQUENCE [LARGE SCALE GENOMIC DNA]</scope>
    <source>
        <strain evidence="1 2">S40</strain>
    </source>
</reference>